<sequence length="107" mass="11851">MRWIAIFTDTPTMLAVRAQQGQAHLDFLARHKTEIVLAGGCRSDAGGDYVGGDYVGGDYVGGLWVLEVSDRARAVALIEQDPYYLSGARQYVLRTWGKAFEEDRVVL</sequence>
<dbReference type="Gene3D" id="3.30.70.1060">
    <property type="entry name" value="Dimeric alpha+beta barrel"/>
    <property type="match status" value="1"/>
</dbReference>
<dbReference type="Proteomes" id="UP000834458">
    <property type="component" value="Unassembled WGS sequence"/>
</dbReference>
<protein>
    <submittedName>
        <fullName evidence="3">YciI-like protein</fullName>
    </submittedName>
</protein>
<comment type="caution">
    <text evidence="3">The sequence shown here is derived from an EMBL/GenBank/DDBJ whole genome shotgun (WGS) entry which is preliminary data.</text>
</comment>
<comment type="similarity">
    <text evidence="1">Belongs to the YciI family.</text>
</comment>
<evidence type="ECO:0000259" key="2">
    <source>
        <dbReference type="Pfam" id="PF03795"/>
    </source>
</evidence>
<name>A0AA35D8Q0_9BURK</name>
<dbReference type="InterPro" id="IPR005545">
    <property type="entry name" value="YCII"/>
</dbReference>
<dbReference type="AlphaFoldDB" id="A0AA35D8Q0"/>
<dbReference type="InterPro" id="IPR011008">
    <property type="entry name" value="Dimeric_a/b-barrel"/>
</dbReference>
<evidence type="ECO:0000256" key="1">
    <source>
        <dbReference type="ARBA" id="ARBA00007689"/>
    </source>
</evidence>
<feature type="domain" description="YCII-related" evidence="2">
    <location>
        <begin position="1"/>
        <end position="96"/>
    </location>
</feature>
<accession>A0AA35D8Q0</accession>
<reference evidence="3" key="1">
    <citation type="submission" date="2020-05" db="EMBL/GenBank/DDBJ databases">
        <authorList>
            <person name="Delgado-Blas J."/>
        </authorList>
    </citation>
    <scope>NUCLEOTIDE SEQUENCE</scope>
    <source>
        <strain evidence="3">BB1454</strain>
    </source>
</reference>
<proteinExistence type="inferred from homology"/>
<dbReference type="EMBL" id="CAHPSC010000046">
    <property type="protein sequence ID" value="CAB5701754.1"/>
    <property type="molecule type" value="Genomic_DNA"/>
</dbReference>
<organism evidence="3 4">
    <name type="scientific">Comamonas aquatica</name>
    <dbReference type="NCBI Taxonomy" id="225991"/>
    <lineage>
        <taxon>Bacteria</taxon>
        <taxon>Pseudomonadati</taxon>
        <taxon>Pseudomonadota</taxon>
        <taxon>Betaproteobacteria</taxon>
        <taxon>Burkholderiales</taxon>
        <taxon>Comamonadaceae</taxon>
        <taxon>Comamonas</taxon>
    </lineage>
</organism>
<gene>
    <name evidence="3" type="ORF">GHA_02827</name>
</gene>
<dbReference type="SUPFAM" id="SSF54909">
    <property type="entry name" value="Dimeric alpha+beta barrel"/>
    <property type="match status" value="1"/>
</dbReference>
<dbReference type="Pfam" id="PF03795">
    <property type="entry name" value="YCII"/>
    <property type="match status" value="1"/>
</dbReference>
<evidence type="ECO:0000313" key="4">
    <source>
        <dbReference type="Proteomes" id="UP000834458"/>
    </source>
</evidence>
<evidence type="ECO:0000313" key="3">
    <source>
        <dbReference type="EMBL" id="CAB5701754.1"/>
    </source>
</evidence>
<dbReference type="RefSeq" id="WP_234686254.1">
    <property type="nucleotide sequence ID" value="NZ_CAHPSC010000046.1"/>
</dbReference>